<organism evidence="17 18">
    <name type="scientific">Proteus terrae subsp. cibarius</name>
    <dbReference type="NCBI Taxonomy" id="626774"/>
    <lineage>
        <taxon>Bacteria</taxon>
        <taxon>Pseudomonadati</taxon>
        <taxon>Pseudomonadota</taxon>
        <taxon>Gammaproteobacteria</taxon>
        <taxon>Enterobacterales</taxon>
        <taxon>Morganellaceae</taxon>
        <taxon>Proteus</taxon>
    </lineage>
</organism>
<evidence type="ECO:0000256" key="9">
    <source>
        <dbReference type="ARBA" id="ARBA00022786"/>
    </source>
</evidence>
<evidence type="ECO:0000256" key="13">
    <source>
        <dbReference type="ARBA" id="ARBA00030158"/>
    </source>
</evidence>
<evidence type="ECO:0000256" key="14">
    <source>
        <dbReference type="ARBA" id="ARBA00032669"/>
    </source>
</evidence>
<comment type="caution">
    <text evidence="17">The sequence shown here is derived from an EMBL/GenBank/DDBJ whole genome shotgun (WGS) entry which is preliminary data.</text>
</comment>
<evidence type="ECO:0000259" key="16">
    <source>
        <dbReference type="Pfam" id="PF13981"/>
    </source>
</evidence>
<dbReference type="GO" id="GO:0061630">
    <property type="term" value="F:ubiquitin protein ligase activity"/>
    <property type="evidence" value="ECO:0007669"/>
    <property type="project" value="UniProtKB-EC"/>
</dbReference>
<evidence type="ECO:0000256" key="1">
    <source>
        <dbReference type="ARBA" id="ARBA00000885"/>
    </source>
</evidence>
<comment type="catalytic activity">
    <reaction evidence="1">
        <text>S-ubiquitinyl-[E2 ubiquitin-conjugating enzyme]-L-cysteine + [acceptor protein]-L-lysine = [E2 ubiquitin-conjugating enzyme]-L-cysteine + N(6)-ubiquitinyl-[acceptor protein]-L-lysine.</text>
        <dbReference type="EC" id="2.3.2.26"/>
    </reaction>
</comment>
<comment type="subcellular location">
    <subcellularLocation>
        <location evidence="2">Host cell</location>
    </subcellularLocation>
    <subcellularLocation>
        <location evidence="3">Secreted</location>
    </subcellularLocation>
</comment>
<feature type="domain" description="E3 ubiquitin-protein ligase SopA-like catalytic" evidence="15">
    <location>
        <begin position="552"/>
        <end position="675"/>
    </location>
</feature>
<evidence type="ECO:0000256" key="3">
    <source>
        <dbReference type="ARBA" id="ARBA00004613"/>
    </source>
</evidence>
<dbReference type="RefSeq" id="WP_196563552.1">
    <property type="nucleotide sequence ID" value="NZ_JADSJR010000003.1"/>
</dbReference>
<evidence type="ECO:0000256" key="10">
    <source>
        <dbReference type="ARBA" id="ARBA00022843"/>
    </source>
</evidence>
<dbReference type="GO" id="GO:0016567">
    <property type="term" value="P:protein ubiquitination"/>
    <property type="evidence" value="ECO:0007669"/>
    <property type="project" value="InterPro"/>
</dbReference>
<gene>
    <name evidence="17" type="ORF">I4901_03315</name>
</gene>
<dbReference type="AlphaFoldDB" id="A0A8I1BKH3"/>
<keyword evidence="7" id="KW-0964">Secreted</keyword>
<dbReference type="InterPro" id="IPR025725">
    <property type="entry name" value="SopA-like_cat"/>
</dbReference>
<dbReference type="Gene3D" id="1.25.40.300">
    <property type="entry name" value="Putative secreted effector protein"/>
    <property type="match status" value="1"/>
</dbReference>
<keyword evidence="10" id="KW-0832">Ubl conjugation</keyword>
<dbReference type="SUPFAM" id="SSF141571">
    <property type="entry name" value="Pentapeptide repeat-like"/>
    <property type="match status" value="1"/>
</dbReference>
<name>A0A8I1BKH3_9GAMM</name>
<reference evidence="17" key="1">
    <citation type="submission" date="2020-11" db="EMBL/GenBank/DDBJ databases">
        <title>Enhanced detection system for hospital associated transmission using whole genome sequencing surveillance.</title>
        <authorList>
            <person name="Harrison L.H."/>
            <person name="Van Tyne D."/>
            <person name="Marsh J.W."/>
            <person name="Griffith M.P."/>
            <person name="Snyder D.J."/>
            <person name="Cooper V.S."/>
            <person name="Mustapha M."/>
        </authorList>
    </citation>
    <scope>NUCLEOTIDE SEQUENCE</scope>
    <source>
        <strain evidence="17">PR00070</strain>
    </source>
</reference>
<dbReference type="EMBL" id="JADSJR010000003">
    <property type="protein sequence ID" value="MBG2913395.1"/>
    <property type="molecule type" value="Genomic_DNA"/>
</dbReference>
<dbReference type="Pfam" id="PF13979">
    <property type="entry name" value="SopA_C"/>
    <property type="match status" value="1"/>
</dbReference>
<dbReference type="Pfam" id="PF13981">
    <property type="entry name" value="SopA"/>
    <property type="match status" value="1"/>
</dbReference>
<dbReference type="Proteomes" id="UP000612266">
    <property type="component" value="Unassembled WGS sequence"/>
</dbReference>
<evidence type="ECO:0000256" key="2">
    <source>
        <dbReference type="ARBA" id="ARBA00004340"/>
    </source>
</evidence>
<protein>
    <recommendedName>
        <fullName evidence="6">E3 ubiquitin-protein ligase SopA</fullName>
        <ecNumber evidence="5">2.3.2.26</ecNumber>
    </recommendedName>
    <alternativeName>
        <fullName evidence="14">HECT-type E3 ubiquitin transferase SopA</fullName>
    </alternativeName>
    <alternativeName>
        <fullName evidence="12">Salmonella outer protein A</fullName>
    </alternativeName>
    <alternativeName>
        <fullName evidence="13">Secreted effector protein SopA</fullName>
    </alternativeName>
</protein>
<dbReference type="InterPro" id="IPR025726">
    <property type="entry name" value="SopA-like_central"/>
</dbReference>
<dbReference type="Gene3D" id="2.160.20.80">
    <property type="entry name" value="E3 ubiquitin-protein ligase SopA"/>
    <property type="match status" value="1"/>
</dbReference>
<evidence type="ECO:0000256" key="7">
    <source>
        <dbReference type="ARBA" id="ARBA00022525"/>
    </source>
</evidence>
<keyword evidence="11" id="KW-0843">Virulence</keyword>
<dbReference type="Gene3D" id="3.40.1850.10">
    <property type="entry name" value="HECT-like ubiquitin ligase"/>
    <property type="match status" value="1"/>
</dbReference>
<dbReference type="GO" id="GO:0043657">
    <property type="term" value="C:host cell"/>
    <property type="evidence" value="ECO:0007669"/>
    <property type="project" value="UniProtKB-SubCell"/>
</dbReference>
<dbReference type="InterPro" id="IPR038270">
    <property type="entry name" value="SopA-like_catalytic_sf"/>
</dbReference>
<evidence type="ECO:0000256" key="5">
    <source>
        <dbReference type="ARBA" id="ARBA00012485"/>
    </source>
</evidence>
<dbReference type="InterPro" id="IPR001646">
    <property type="entry name" value="5peptide_repeat"/>
</dbReference>
<evidence type="ECO:0000256" key="12">
    <source>
        <dbReference type="ARBA" id="ARBA00029915"/>
    </source>
</evidence>
<dbReference type="Gene3D" id="1.10.4140.10">
    <property type="entry name" value="effector protein (NleL)"/>
    <property type="match status" value="1"/>
</dbReference>
<evidence type="ECO:0000256" key="4">
    <source>
        <dbReference type="ARBA" id="ARBA00006549"/>
    </source>
</evidence>
<evidence type="ECO:0000256" key="8">
    <source>
        <dbReference type="ARBA" id="ARBA00022679"/>
    </source>
</evidence>
<feature type="domain" description="E3 ubiquitin ligase SopA-like central" evidence="16">
    <location>
        <begin position="264"/>
        <end position="397"/>
    </location>
</feature>
<evidence type="ECO:0000313" key="17">
    <source>
        <dbReference type="EMBL" id="MBG2913395.1"/>
    </source>
</evidence>
<evidence type="ECO:0000259" key="15">
    <source>
        <dbReference type="Pfam" id="PF13979"/>
    </source>
</evidence>
<accession>A0A8I1BKH3</accession>
<keyword evidence="8" id="KW-0808">Transferase</keyword>
<comment type="similarity">
    <text evidence="4">Belongs to the SopA E3 ligase family.</text>
</comment>
<keyword evidence="9" id="KW-0833">Ubl conjugation pathway</keyword>
<dbReference type="GO" id="GO:0005576">
    <property type="term" value="C:extracellular region"/>
    <property type="evidence" value="ECO:0007669"/>
    <property type="project" value="UniProtKB-SubCell"/>
</dbReference>
<evidence type="ECO:0000256" key="11">
    <source>
        <dbReference type="ARBA" id="ARBA00023026"/>
    </source>
</evidence>
<evidence type="ECO:0000256" key="6">
    <source>
        <dbReference type="ARBA" id="ARBA00021624"/>
    </source>
</evidence>
<dbReference type="Pfam" id="PF00805">
    <property type="entry name" value="Pentapeptide"/>
    <property type="match status" value="1"/>
</dbReference>
<dbReference type="EC" id="2.3.2.26" evidence="5"/>
<sequence length="683" mass="80749">MNNIYLYLSSRIAGNSLSAVDLAKNNPTESNFSFATKLLAIKMKITTMKIQKNNGDSLFYKQKESKYKMLFQRLEAIKKNNEYQNEYNYYDSPGDKIKEMFEEVKMLIGESKVSSIKRKLENSININKRIERCNDYRNIHIDANNLRGFYLKNRDLSNTKFKVSTKDFDIKNVNIYFSNSCLKGVDLSDVNIDGAIYKGADLTNAKIKIVVGEYLTDFSNATLDGATIYFSDSQSLNYHLNEDRYKNSPFEIIKTISDKYKEIKVSLIKDIIKKINVAEMTNEVPIDSIIKNLISMKFCVEDETISKFIKKLFEIKCANKQGKDFDFYMEDKYIMTYLNLLSDFYNIQELKDFMLNKNGSFIKLMTLSLYHGNEKIKEKARVLYDRYLELDEVKPFVGKNNFSNGYYRINWRSEEYNNYILVSEDKAIIINHKNITKMLFNNHMGCDVKWNKYFLYVDGKYKENDYINAEILFNKFFKVFKNNYNMSVNKVKFDKFLSLLNLGDYQKQFQSKWMDIPITSQEDFLDTEKYKDISIIFEKLLLIPEDAKEGISLKPEHYEDICKVFELTLLDNKEKSKYLLSLAILFIDFVYEFVFDVYEKEYYQPILNYACALINKANELNIELMGSKYPEWIDAFSEYDMEKYSEIKDTLLKMKKHAKKHFESIYQKIIPLHWQSDKDKYSS</sequence>
<evidence type="ECO:0000313" key="18">
    <source>
        <dbReference type="Proteomes" id="UP000612266"/>
    </source>
</evidence>
<proteinExistence type="inferred from homology"/>